<name>A0ABY1PQ51_9BACT</name>
<reference evidence="1 2" key="1">
    <citation type="submission" date="2017-05" db="EMBL/GenBank/DDBJ databases">
        <authorList>
            <person name="Varghese N."/>
            <person name="Submissions S."/>
        </authorList>
    </citation>
    <scope>NUCLEOTIDE SEQUENCE [LARGE SCALE GENOMIC DNA]</scope>
    <source>
        <strain evidence="1 2">DSM 25457</strain>
    </source>
</reference>
<protein>
    <submittedName>
        <fullName evidence="1">Uncharacterized protein</fullName>
    </submittedName>
</protein>
<dbReference type="EMBL" id="FXUG01000001">
    <property type="protein sequence ID" value="SMP41797.1"/>
    <property type="molecule type" value="Genomic_DNA"/>
</dbReference>
<sequence>MKENSPLELDEVLFTNRLLFETLNFDQPIEKTAEPWFRGLGLSNGAIENFLRVMWINKHTTVPEIYRGYVPPIVESSPWETQAAFFNRVSELQGWLKENRVEPCDVEIFVH</sequence>
<evidence type="ECO:0000313" key="1">
    <source>
        <dbReference type="EMBL" id="SMP41797.1"/>
    </source>
</evidence>
<accession>A0ABY1PQ51</accession>
<keyword evidence="2" id="KW-1185">Reference proteome</keyword>
<comment type="caution">
    <text evidence="1">The sequence shown here is derived from an EMBL/GenBank/DDBJ whole genome shotgun (WGS) entry which is preliminary data.</text>
</comment>
<dbReference type="Proteomes" id="UP001158067">
    <property type="component" value="Unassembled WGS sequence"/>
</dbReference>
<gene>
    <name evidence="1" type="ORF">SAMN06265222_101657</name>
</gene>
<evidence type="ECO:0000313" key="2">
    <source>
        <dbReference type="Proteomes" id="UP001158067"/>
    </source>
</evidence>
<organism evidence="1 2">
    <name type="scientific">Neorhodopirellula lusitana</name>
    <dbReference type="NCBI Taxonomy" id="445327"/>
    <lineage>
        <taxon>Bacteria</taxon>
        <taxon>Pseudomonadati</taxon>
        <taxon>Planctomycetota</taxon>
        <taxon>Planctomycetia</taxon>
        <taxon>Pirellulales</taxon>
        <taxon>Pirellulaceae</taxon>
        <taxon>Neorhodopirellula</taxon>
    </lineage>
</organism>
<proteinExistence type="predicted"/>
<dbReference type="RefSeq" id="WP_283430862.1">
    <property type="nucleotide sequence ID" value="NZ_FXUG01000001.1"/>
</dbReference>